<protein>
    <submittedName>
        <fullName evidence="2">Uncharacterized protein</fullName>
    </submittedName>
</protein>
<evidence type="ECO:0000313" key="2">
    <source>
        <dbReference type="EMBL" id="MCP8968138.1"/>
    </source>
</evidence>
<accession>A0AA41X8A5</accession>
<keyword evidence="1" id="KW-0472">Membrane</keyword>
<reference evidence="2" key="1">
    <citation type="submission" date="2022-07" db="EMBL/GenBank/DDBJ databases">
        <authorList>
            <person name="Li W.-J."/>
            <person name="Deng Q.-Q."/>
        </authorList>
    </citation>
    <scope>NUCLEOTIDE SEQUENCE</scope>
    <source>
        <strain evidence="2">SYSU M60031</strain>
    </source>
</reference>
<keyword evidence="1" id="KW-0812">Transmembrane</keyword>
<evidence type="ECO:0000256" key="1">
    <source>
        <dbReference type="SAM" id="Phobius"/>
    </source>
</evidence>
<keyword evidence="3" id="KW-1185">Reference proteome</keyword>
<keyword evidence="1" id="KW-1133">Transmembrane helix</keyword>
<feature type="transmembrane region" description="Helical" evidence="1">
    <location>
        <begin position="56"/>
        <end position="77"/>
    </location>
</feature>
<comment type="caution">
    <text evidence="2">The sequence shown here is derived from an EMBL/GenBank/DDBJ whole genome shotgun (WGS) entry which is preliminary data.</text>
</comment>
<gene>
    <name evidence="2" type="ORF">NK662_06245</name>
</gene>
<dbReference type="Proteomes" id="UP001156102">
    <property type="component" value="Unassembled WGS sequence"/>
</dbReference>
<proteinExistence type="predicted"/>
<sequence length="79" mass="8884">MTQDPFQKEHKLKQHLDAYKVDVPDFPRKRSRADRLLRFLTSPASNPVEPLLGRDMTAVVGGSLLVAIPLLLLPLLLQP</sequence>
<name>A0AA41X8A5_9BACI</name>
<organism evidence="2 3">
    <name type="scientific">Ectobacillus ponti</name>
    <dbReference type="NCBI Taxonomy" id="2961894"/>
    <lineage>
        <taxon>Bacteria</taxon>
        <taxon>Bacillati</taxon>
        <taxon>Bacillota</taxon>
        <taxon>Bacilli</taxon>
        <taxon>Bacillales</taxon>
        <taxon>Bacillaceae</taxon>
        <taxon>Ectobacillus</taxon>
    </lineage>
</organism>
<evidence type="ECO:0000313" key="3">
    <source>
        <dbReference type="Proteomes" id="UP001156102"/>
    </source>
</evidence>
<dbReference type="AlphaFoldDB" id="A0AA41X8A5"/>
<dbReference type="EMBL" id="JANCLT010000003">
    <property type="protein sequence ID" value="MCP8968138.1"/>
    <property type="molecule type" value="Genomic_DNA"/>
</dbReference>